<dbReference type="OrthoDB" id="3219396at2759"/>
<dbReference type="SUPFAM" id="SSF81383">
    <property type="entry name" value="F-box domain"/>
    <property type="match status" value="1"/>
</dbReference>
<evidence type="ECO:0000313" key="4">
    <source>
        <dbReference type="EMBL" id="CAF3550475.1"/>
    </source>
</evidence>
<proteinExistence type="predicted"/>
<dbReference type="Gene3D" id="1.20.1280.50">
    <property type="match status" value="1"/>
</dbReference>
<feature type="compositionally biased region" description="Basic and acidic residues" evidence="1">
    <location>
        <begin position="377"/>
        <end position="386"/>
    </location>
</feature>
<dbReference type="PROSITE" id="PS50181">
    <property type="entry name" value="FBOX"/>
    <property type="match status" value="1"/>
</dbReference>
<feature type="domain" description="F-box" evidence="2">
    <location>
        <begin position="161"/>
        <end position="207"/>
    </location>
</feature>
<feature type="region of interest" description="Disordered" evidence="1">
    <location>
        <begin position="262"/>
        <end position="386"/>
    </location>
</feature>
<dbReference type="Proteomes" id="UP000663829">
    <property type="component" value="Unassembled WGS sequence"/>
</dbReference>
<gene>
    <name evidence="3" type="ORF">GPM918_LOCUS1798</name>
    <name evidence="4" type="ORF">SRO942_LOCUS1798</name>
</gene>
<evidence type="ECO:0000313" key="5">
    <source>
        <dbReference type="Proteomes" id="UP000663829"/>
    </source>
</evidence>
<feature type="region of interest" description="Disordered" evidence="1">
    <location>
        <begin position="19"/>
        <end position="50"/>
    </location>
</feature>
<feature type="compositionally biased region" description="Polar residues" evidence="1">
    <location>
        <begin position="19"/>
        <end position="32"/>
    </location>
</feature>
<dbReference type="EMBL" id="CAJNOQ010000180">
    <property type="protein sequence ID" value="CAF0768651.1"/>
    <property type="molecule type" value="Genomic_DNA"/>
</dbReference>
<feature type="compositionally biased region" description="Polar residues" evidence="1">
    <location>
        <begin position="349"/>
        <end position="363"/>
    </location>
</feature>
<protein>
    <recommendedName>
        <fullName evidence="2">F-box domain-containing protein</fullName>
    </recommendedName>
</protein>
<dbReference type="AlphaFoldDB" id="A0A813QL61"/>
<dbReference type="Proteomes" id="UP000681722">
    <property type="component" value="Unassembled WGS sequence"/>
</dbReference>
<sequence length="386" mass="45094">MVSLLNALLSYRNMAARTKSSTTGKTASLQKTKPNEKNNRNQDSNNKSDNAYPMQTYDFNNFKQNFHQLFELVRKDGVVFECDAEAPSPSKDYGQLQITTDKVILRWWKITLRNIEGAMYPGEIKDSYEDFYHDEIAQREILRIFGKVILDYCLKLVTGQIDWINRIPEEIKIRILSFVNLEDIPQISLVSKSFRVLCRNNDLWKAFYIRYYDQQSISRNLISLAEKRGWRHVFFTNRLKLQMQIRRESQRLPMAIQDDTTQLERRRTSTNTRKQSSNSLMKLNVEQQPSPPPPRDYINPSIRRHSFTIKKEGNISQRDSFEESITSPRSTRSSHFAGADDDYYRMSPMRNQTPSPTLSTRSMAGSVASRGSQLEPVHPKQERTKR</sequence>
<evidence type="ECO:0000256" key="1">
    <source>
        <dbReference type="SAM" id="MobiDB-lite"/>
    </source>
</evidence>
<feature type="compositionally biased region" description="Polar residues" evidence="1">
    <location>
        <begin position="269"/>
        <end position="288"/>
    </location>
</feature>
<evidence type="ECO:0000313" key="3">
    <source>
        <dbReference type="EMBL" id="CAF0768651.1"/>
    </source>
</evidence>
<dbReference type="InterPro" id="IPR036047">
    <property type="entry name" value="F-box-like_dom_sf"/>
</dbReference>
<evidence type="ECO:0000259" key="2">
    <source>
        <dbReference type="PROSITE" id="PS50181"/>
    </source>
</evidence>
<dbReference type="Pfam" id="PF12937">
    <property type="entry name" value="F-box-like"/>
    <property type="match status" value="1"/>
</dbReference>
<organism evidence="3 5">
    <name type="scientific">Didymodactylos carnosus</name>
    <dbReference type="NCBI Taxonomy" id="1234261"/>
    <lineage>
        <taxon>Eukaryota</taxon>
        <taxon>Metazoa</taxon>
        <taxon>Spiralia</taxon>
        <taxon>Gnathifera</taxon>
        <taxon>Rotifera</taxon>
        <taxon>Eurotatoria</taxon>
        <taxon>Bdelloidea</taxon>
        <taxon>Philodinida</taxon>
        <taxon>Philodinidae</taxon>
        <taxon>Didymodactylos</taxon>
    </lineage>
</organism>
<feature type="compositionally biased region" description="Polar residues" evidence="1">
    <location>
        <begin position="314"/>
        <end position="334"/>
    </location>
</feature>
<comment type="caution">
    <text evidence="3">The sequence shown here is derived from an EMBL/GenBank/DDBJ whole genome shotgun (WGS) entry which is preliminary data.</text>
</comment>
<dbReference type="InterPro" id="IPR001810">
    <property type="entry name" value="F-box_dom"/>
</dbReference>
<dbReference type="EMBL" id="CAJOBC010000180">
    <property type="protein sequence ID" value="CAF3550475.1"/>
    <property type="molecule type" value="Genomic_DNA"/>
</dbReference>
<keyword evidence="5" id="KW-1185">Reference proteome</keyword>
<accession>A0A813QL61</accession>
<name>A0A813QL61_9BILA</name>
<reference evidence="3" key="1">
    <citation type="submission" date="2021-02" db="EMBL/GenBank/DDBJ databases">
        <authorList>
            <person name="Nowell W R."/>
        </authorList>
    </citation>
    <scope>NUCLEOTIDE SEQUENCE</scope>
</reference>
<dbReference type="SMART" id="SM00256">
    <property type="entry name" value="FBOX"/>
    <property type="match status" value="1"/>
</dbReference>